<dbReference type="SMART" id="SM01384">
    <property type="entry name" value="Ribosomal_L15e"/>
    <property type="match status" value="1"/>
</dbReference>
<dbReference type="Pfam" id="PF00827">
    <property type="entry name" value="Ribosomal_L15e"/>
    <property type="match status" value="1"/>
</dbReference>
<evidence type="ECO:0000313" key="5">
    <source>
        <dbReference type="Proteomes" id="UP000034235"/>
    </source>
</evidence>
<evidence type="ECO:0000256" key="3">
    <source>
        <dbReference type="ARBA" id="ARBA00023274"/>
    </source>
</evidence>
<dbReference type="InterPro" id="IPR020925">
    <property type="entry name" value="Ribosomal_eL15_CS"/>
</dbReference>
<proteinExistence type="inferred from homology"/>
<comment type="caution">
    <text evidence="4">The sequence shown here is derived from an EMBL/GenBank/DDBJ whole genome shotgun (WGS) entry which is preliminary data.</text>
</comment>
<dbReference type="GO" id="GO:0003723">
    <property type="term" value="F:RNA binding"/>
    <property type="evidence" value="ECO:0007669"/>
    <property type="project" value="TreeGrafter"/>
</dbReference>
<gene>
    <name evidence="4" type="ORF">US86_C0021G0001</name>
</gene>
<reference evidence="4 5" key="1">
    <citation type="journal article" date="2015" name="Nature">
        <title>rRNA introns, odd ribosomes, and small enigmatic genomes across a large radiation of phyla.</title>
        <authorList>
            <person name="Brown C.T."/>
            <person name="Hug L.A."/>
            <person name="Thomas B.C."/>
            <person name="Sharon I."/>
            <person name="Castelle C.J."/>
            <person name="Singh A."/>
            <person name="Wilkins M.J."/>
            <person name="Williams K.H."/>
            <person name="Banfield J.F."/>
        </authorList>
    </citation>
    <scope>NUCLEOTIDE SEQUENCE [LARGE SCALE GENOMIC DNA]</scope>
</reference>
<dbReference type="InterPro" id="IPR012678">
    <property type="entry name" value="Ribosomal_uL23/eL15/eS24_sf"/>
</dbReference>
<dbReference type="InterPro" id="IPR024794">
    <property type="entry name" value="Rbsml_eL15_core_dom_sf"/>
</dbReference>
<evidence type="ECO:0000256" key="1">
    <source>
        <dbReference type="ARBA" id="ARBA00006857"/>
    </source>
</evidence>
<dbReference type="PANTHER" id="PTHR11847:SF4">
    <property type="entry name" value="LARGE RIBOSOMAL SUBUNIT PROTEIN EL15"/>
    <property type="match status" value="1"/>
</dbReference>
<protein>
    <submittedName>
        <fullName evidence="4">50S ribosomal protein L15e</fullName>
    </submittedName>
</protein>
<sequence>MGMYKYVRELWKAPRENLGQLWQQRILEWKGQEATVRIDKPTRIDRARSLGYKAKQGYVLVRQRVDRGGRQRPKIRKGRKSRHFGRRKDLNMSYQSVAEQRAVKKYPNCEVLSSYNVGDDGEYYWYEVILIDKAHPQILADSRINWISTPSNTRRAFRGLTHSSRKSRGLMNKGKGAEKFRPSREANINRRNIRKL</sequence>
<organism evidence="4 5">
    <name type="scientific">Candidatus Daviesbacteria bacterium GW2011_GWA2_38_24</name>
    <dbReference type="NCBI Taxonomy" id="1618422"/>
    <lineage>
        <taxon>Bacteria</taxon>
        <taxon>Candidatus Daviesiibacteriota</taxon>
    </lineage>
</organism>
<name>A0A0G0MHS7_9BACT</name>
<dbReference type="GO" id="GO:0003735">
    <property type="term" value="F:structural constituent of ribosome"/>
    <property type="evidence" value="ECO:0007669"/>
    <property type="project" value="InterPro"/>
</dbReference>
<dbReference type="PANTHER" id="PTHR11847">
    <property type="entry name" value="RIBOSOMAL PROTEIN L15"/>
    <property type="match status" value="1"/>
</dbReference>
<dbReference type="Gene3D" id="3.40.1120.10">
    <property type="entry name" value="Ribosomal protein l15e"/>
    <property type="match status" value="1"/>
</dbReference>
<dbReference type="Proteomes" id="UP000034235">
    <property type="component" value="Unassembled WGS sequence"/>
</dbReference>
<dbReference type="SUPFAM" id="SSF54189">
    <property type="entry name" value="Ribosomal proteins S24e, L23 and L15e"/>
    <property type="match status" value="1"/>
</dbReference>
<dbReference type="AlphaFoldDB" id="A0A0G0MHS7"/>
<keyword evidence="3" id="KW-0687">Ribonucleoprotein</keyword>
<evidence type="ECO:0000256" key="2">
    <source>
        <dbReference type="ARBA" id="ARBA00022980"/>
    </source>
</evidence>
<accession>A0A0G0MHS7</accession>
<dbReference type="EMBL" id="LBUP01000021">
    <property type="protein sequence ID" value="KKQ64451.1"/>
    <property type="molecule type" value="Genomic_DNA"/>
</dbReference>
<evidence type="ECO:0000313" key="4">
    <source>
        <dbReference type="EMBL" id="KKQ64451.1"/>
    </source>
</evidence>
<dbReference type="InterPro" id="IPR000439">
    <property type="entry name" value="Ribosomal_eL15"/>
</dbReference>
<dbReference type="PROSITE" id="PS01194">
    <property type="entry name" value="RIBOSOMAL_L15E"/>
    <property type="match status" value="1"/>
</dbReference>
<dbReference type="PATRIC" id="fig|1618422.5.peg.1228"/>
<keyword evidence="2 4" id="KW-0689">Ribosomal protein</keyword>
<dbReference type="GO" id="GO:0002181">
    <property type="term" value="P:cytoplasmic translation"/>
    <property type="evidence" value="ECO:0007669"/>
    <property type="project" value="TreeGrafter"/>
</dbReference>
<dbReference type="NCBIfam" id="NF003269">
    <property type="entry name" value="PRK04243.1"/>
    <property type="match status" value="1"/>
</dbReference>
<dbReference type="GO" id="GO:0022625">
    <property type="term" value="C:cytosolic large ribosomal subunit"/>
    <property type="evidence" value="ECO:0007669"/>
    <property type="project" value="TreeGrafter"/>
</dbReference>
<comment type="similarity">
    <text evidence="1">Belongs to the eukaryotic ribosomal protein eL15 family.</text>
</comment>